<keyword evidence="1" id="KW-0479">Metal-binding</keyword>
<sequence>MDMEKNADMEKSERQDRPAIVMITCDELNRKTLGCYGGKAITTPHIDSLAEAGTNYENCYTVSPWCLPSRCSILTGRYPHNSGAYSNFRKCALDTGISNLFQSLRESGYRTSVFGKCHFAPVPYSETRADRTLPYEEFKAYYESLGIDHLELEDDKQVSVWFYDDYSKELDQAGYLKAYRDAVWNPDYRKVFPFPGPADWHPDAWTGRKAVEYIHSYEEEKPLFAWISFSGPHYTFDAPEEYLSQVDMAGLPPLIKREGELDGEDRIHHDSYFGGPNSNIDGCGHADGHACKNYTDEYWDRLRRSYCGNVKLIDDQVGEIINAVKAKYGDNALILFSADHGEMLGDHGLWGKHNCAYDEVWHIPLLVKYPGKKTGTADRRLVNSVDFLPTCLEAAGAVIPACDGRSLSDPDWERDYTFAEGEGYLAVTDGRYKYVHVQKGREHGRELLDLREDPDEFENRIAQPEYQEALAALREKMIEHVIPAILA</sequence>
<organism evidence="4 5">
    <name type="scientific">Hungatella effluvii</name>
    <dbReference type="NCBI Taxonomy" id="1096246"/>
    <lineage>
        <taxon>Bacteria</taxon>
        <taxon>Bacillati</taxon>
        <taxon>Bacillota</taxon>
        <taxon>Clostridia</taxon>
        <taxon>Lachnospirales</taxon>
        <taxon>Lachnospiraceae</taxon>
        <taxon>Hungatella</taxon>
    </lineage>
</organism>
<dbReference type="InterPro" id="IPR017850">
    <property type="entry name" value="Alkaline_phosphatase_core_sf"/>
</dbReference>
<name>A0A2V3YAI6_9FIRM</name>
<accession>A0A2V3YAI6</accession>
<keyword evidence="5" id="KW-1185">Reference proteome</keyword>
<evidence type="ECO:0000259" key="3">
    <source>
        <dbReference type="Pfam" id="PF00884"/>
    </source>
</evidence>
<dbReference type="EMBL" id="QJKD01000005">
    <property type="protein sequence ID" value="PXX53752.1"/>
    <property type="molecule type" value="Genomic_DNA"/>
</dbReference>
<evidence type="ECO:0000313" key="4">
    <source>
        <dbReference type="EMBL" id="PXX53752.1"/>
    </source>
</evidence>
<dbReference type="GO" id="GO:0046872">
    <property type="term" value="F:metal ion binding"/>
    <property type="evidence" value="ECO:0007669"/>
    <property type="project" value="UniProtKB-KW"/>
</dbReference>
<evidence type="ECO:0000256" key="2">
    <source>
        <dbReference type="ARBA" id="ARBA00022801"/>
    </source>
</evidence>
<proteinExistence type="predicted"/>
<dbReference type="Pfam" id="PF00884">
    <property type="entry name" value="Sulfatase"/>
    <property type="match status" value="1"/>
</dbReference>
<keyword evidence="2" id="KW-0378">Hydrolase</keyword>
<dbReference type="Gene3D" id="3.40.720.10">
    <property type="entry name" value="Alkaline Phosphatase, subunit A"/>
    <property type="match status" value="1"/>
</dbReference>
<reference evidence="4 5" key="1">
    <citation type="submission" date="2018-05" db="EMBL/GenBank/DDBJ databases">
        <title>Genomic Encyclopedia of Type Strains, Phase IV (KMG-IV): sequencing the most valuable type-strain genomes for metagenomic binning, comparative biology and taxonomic classification.</title>
        <authorList>
            <person name="Goeker M."/>
        </authorList>
    </citation>
    <scope>NUCLEOTIDE SEQUENCE [LARGE SCALE GENOMIC DNA]</scope>
    <source>
        <strain evidence="4 5">DSM 24995</strain>
    </source>
</reference>
<evidence type="ECO:0000313" key="5">
    <source>
        <dbReference type="Proteomes" id="UP000248057"/>
    </source>
</evidence>
<dbReference type="PANTHER" id="PTHR45953:SF1">
    <property type="entry name" value="IDURONATE 2-SULFATASE"/>
    <property type="match status" value="1"/>
</dbReference>
<dbReference type="AlphaFoldDB" id="A0A2V3YAI6"/>
<dbReference type="PANTHER" id="PTHR45953">
    <property type="entry name" value="IDURONATE 2-SULFATASE"/>
    <property type="match status" value="1"/>
</dbReference>
<dbReference type="Proteomes" id="UP000248057">
    <property type="component" value="Unassembled WGS sequence"/>
</dbReference>
<dbReference type="InterPro" id="IPR000917">
    <property type="entry name" value="Sulfatase_N"/>
</dbReference>
<protein>
    <submittedName>
        <fullName evidence="4">Arylsulfatase A-like enzyme</fullName>
    </submittedName>
</protein>
<dbReference type="GO" id="GO:0008484">
    <property type="term" value="F:sulfuric ester hydrolase activity"/>
    <property type="evidence" value="ECO:0007669"/>
    <property type="project" value="TreeGrafter"/>
</dbReference>
<comment type="caution">
    <text evidence="4">The sequence shown here is derived from an EMBL/GenBank/DDBJ whole genome shotgun (WGS) entry which is preliminary data.</text>
</comment>
<dbReference type="GO" id="GO:0005737">
    <property type="term" value="C:cytoplasm"/>
    <property type="evidence" value="ECO:0007669"/>
    <property type="project" value="TreeGrafter"/>
</dbReference>
<dbReference type="RefSeq" id="WP_110323071.1">
    <property type="nucleotide sequence ID" value="NZ_QJKD01000005.1"/>
</dbReference>
<gene>
    <name evidence="4" type="ORF">DFR60_105241</name>
</gene>
<dbReference type="SUPFAM" id="SSF53649">
    <property type="entry name" value="Alkaline phosphatase-like"/>
    <property type="match status" value="1"/>
</dbReference>
<feature type="domain" description="Sulfatase N-terminal" evidence="3">
    <location>
        <begin position="18"/>
        <end position="397"/>
    </location>
</feature>
<evidence type="ECO:0000256" key="1">
    <source>
        <dbReference type="ARBA" id="ARBA00022723"/>
    </source>
</evidence>
<dbReference type="GeneID" id="86061631"/>